<dbReference type="Proteomes" id="UP000664203">
    <property type="component" value="Unassembled WGS sequence"/>
</dbReference>
<feature type="region of interest" description="Disordered" evidence="5">
    <location>
        <begin position="360"/>
        <end position="419"/>
    </location>
</feature>
<dbReference type="SMART" id="SM00320">
    <property type="entry name" value="WD40"/>
    <property type="match status" value="7"/>
</dbReference>
<accession>A0A8H3FML8</accession>
<dbReference type="OrthoDB" id="284782at2759"/>
<evidence type="ECO:0000313" key="7">
    <source>
        <dbReference type="Proteomes" id="UP000664203"/>
    </source>
</evidence>
<dbReference type="Pfam" id="PF00400">
    <property type="entry name" value="WD40"/>
    <property type="match status" value="6"/>
</dbReference>
<dbReference type="PROSITE" id="PS50082">
    <property type="entry name" value="WD_REPEATS_2"/>
    <property type="match status" value="4"/>
</dbReference>
<evidence type="ECO:0000313" key="6">
    <source>
        <dbReference type="EMBL" id="CAF9926565.1"/>
    </source>
</evidence>
<reference evidence="6" key="1">
    <citation type="submission" date="2021-03" db="EMBL/GenBank/DDBJ databases">
        <authorList>
            <person name="Tagirdzhanova G."/>
        </authorList>
    </citation>
    <scope>NUCLEOTIDE SEQUENCE</scope>
</reference>
<dbReference type="PROSITE" id="PS50294">
    <property type="entry name" value="WD_REPEATS_REGION"/>
    <property type="match status" value="2"/>
</dbReference>
<dbReference type="HAMAP" id="MF_03037">
    <property type="entry name" value="ciao1"/>
    <property type="match status" value="1"/>
</dbReference>
<dbReference type="InterPro" id="IPR028608">
    <property type="entry name" value="CIAO1/Cia1"/>
</dbReference>
<proteinExistence type="inferred from homology"/>
<name>A0A8H3FML8_9LECA</name>
<dbReference type="InterPro" id="IPR001680">
    <property type="entry name" value="WD40_rpt"/>
</dbReference>
<dbReference type="PANTHER" id="PTHR19920:SF0">
    <property type="entry name" value="CYTOSOLIC IRON-SULFUR PROTEIN ASSEMBLY PROTEIN CIAO1-RELATED"/>
    <property type="match status" value="1"/>
</dbReference>
<keyword evidence="1 4" id="KW-0853">WD repeat</keyword>
<comment type="function">
    <text evidence="3">Essential component of the cytosolic iron-sulfur (Fe/S) protein assembly machinery. Required for the maturation of extramitochondrial Fe/S proteins.</text>
</comment>
<dbReference type="SUPFAM" id="SSF50978">
    <property type="entry name" value="WD40 repeat-like"/>
    <property type="match status" value="1"/>
</dbReference>
<dbReference type="InterPro" id="IPR015943">
    <property type="entry name" value="WD40/YVTN_repeat-like_dom_sf"/>
</dbReference>
<evidence type="ECO:0000256" key="3">
    <source>
        <dbReference type="HAMAP-Rule" id="MF_03037"/>
    </source>
</evidence>
<dbReference type="Gene3D" id="2.130.10.10">
    <property type="entry name" value="YVTN repeat-like/Quinoprotein amine dehydrogenase"/>
    <property type="match status" value="1"/>
</dbReference>
<evidence type="ECO:0000256" key="2">
    <source>
        <dbReference type="ARBA" id="ARBA00022737"/>
    </source>
</evidence>
<dbReference type="GO" id="GO:0097361">
    <property type="term" value="C:cytosolic [4Fe-4S] assembly targeting complex"/>
    <property type="evidence" value="ECO:0007669"/>
    <property type="project" value="InterPro"/>
</dbReference>
<dbReference type="PANTHER" id="PTHR19920">
    <property type="entry name" value="WD40 PROTEIN CIAO1"/>
    <property type="match status" value="1"/>
</dbReference>
<feature type="compositionally biased region" description="Basic and acidic residues" evidence="5">
    <location>
        <begin position="360"/>
        <end position="369"/>
    </location>
</feature>
<evidence type="ECO:0000256" key="1">
    <source>
        <dbReference type="ARBA" id="ARBA00022574"/>
    </source>
</evidence>
<evidence type="ECO:0000256" key="5">
    <source>
        <dbReference type="SAM" id="MobiDB-lite"/>
    </source>
</evidence>
<dbReference type="CDD" id="cd00200">
    <property type="entry name" value="WD40"/>
    <property type="match status" value="1"/>
</dbReference>
<dbReference type="GO" id="GO:0016226">
    <property type="term" value="P:iron-sulfur cluster assembly"/>
    <property type="evidence" value="ECO:0007669"/>
    <property type="project" value="UniProtKB-UniRule"/>
</dbReference>
<evidence type="ECO:0000256" key="4">
    <source>
        <dbReference type="PROSITE-ProRule" id="PRU00221"/>
    </source>
</evidence>
<keyword evidence="7" id="KW-1185">Reference proteome</keyword>
<feature type="repeat" description="WD" evidence="4">
    <location>
        <begin position="60"/>
        <end position="94"/>
    </location>
</feature>
<dbReference type="InterPro" id="IPR036322">
    <property type="entry name" value="WD40_repeat_dom_sf"/>
</dbReference>
<keyword evidence="2" id="KW-0677">Repeat</keyword>
<comment type="similarity">
    <text evidence="3">Belongs to the WD repeat CIA1 family.</text>
</comment>
<comment type="caution">
    <text evidence="6">The sequence shown here is derived from an EMBL/GenBank/DDBJ whole genome shotgun (WGS) entry which is preliminary data.</text>
</comment>
<feature type="repeat" description="WD" evidence="4">
    <location>
        <begin position="459"/>
        <end position="479"/>
    </location>
</feature>
<organism evidence="6 7">
    <name type="scientific">Alectoria fallacina</name>
    <dbReference type="NCBI Taxonomy" id="1903189"/>
    <lineage>
        <taxon>Eukaryota</taxon>
        <taxon>Fungi</taxon>
        <taxon>Dikarya</taxon>
        <taxon>Ascomycota</taxon>
        <taxon>Pezizomycotina</taxon>
        <taxon>Lecanoromycetes</taxon>
        <taxon>OSLEUM clade</taxon>
        <taxon>Lecanoromycetidae</taxon>
        <taxon>Lecanorales</taxon>
        <taxon>Lecanorineae</taxon>
        <taxon>Parmeliaceae</taxon>
        <taxon>Alectoria</taxon>
    </lineage>
</organism>
<feature type="repeat" description="WD" evidence="4">
    <location>
        <begin position="144"/>
        <end position="176"/>
    </location>
</feature>
<gene>
    <name evidence="3 6" type="primary">CIA1</name>
    <name evidence="6" type="ORF">ALECFALPRED_003475</name>
</gene>
<sequence length="479" mass="53242">MPSVFSFPRISQLATLEPSSPSRAWLTAPHPTLPLLATCSSDKTVRIYSLTTFTLLSTITGGHKRSIRTCAWKPNLKGESVLATGSFDASVGIWRHYDNDMSPKPKEVLSGLDFDARDKAIANGEMGENAEEDDEEEWRFAIVLDGHESEVKSVAWSTGGNLLATCSRDKSVWIWEEVGEDDYETIAVMQEHEGDVKCVAWHPEEELLASASYDDDVRLWREDVDDWGCCGVLRGHGSTVWCVAWEGVVPEIFGDVEDGQKDLKEMWVKRREASGPRLMSCSDDLSIRVWRRRPKEKVQQSRLSIIRSGSSEEDWIEEVQLPKAHSRPIYAIAWSKSGRVVSTGGDGAIVVYEERWKKGSIDPKSKKTGDQTNGVDGEQASGKPEIVGAEPMEGVTKEAETTSEENGQESKETEAEELPEATDWVVVAQIEGAHGVFEVNHVAWALRRDKNDGSNVEQEEELIITTGDDGTVKVWTMDV</sequence>
<dbReference type="AlphaFoldDB" id="A0A8H3FML8"/>
<feature type="repeat" description="WD" evidence="4">
    <location>
        <begin position="189"/>
        <end position="220"/>
    </location>
</feature>
<dbReference type="EMBL" id="CAJPDR010000215">
    <property type="protein sequence ID" value="CAF9926565.1"/>
    <property type="molecule type" value="Genomic_DNA"/>
</dbReference>
<protein>
    <recommendedName>
        <fullName evidence="3">Probable cytosolic iron-sulfur protein assembly protein 1</fullName>
    </recommendedName>
</protein>